<dbReference type="AlphaFoldDB" id="T1KIB2"/>
<dbReference type="SUPFAM" id="SSF103481">
    <property type="entry name" value="Multidrug resistance efflux transporter EmrE"/>
    <property type="match status" value="2"/>
</dbReference>
<feature type="transmembrane region" description="Helical" evidence="5">
    <location>
        <begin position="277"/>
        <end position="295"/>
    </location>
</feature>
<evidence type="ECO:0000313" key="8">
    <source>
        <dbReference type="Proteomes" id="UP000015104"/>
    </source>
</evidence>
<evidence type="ECO:0000256" key="4">
    <source>
        <dbReference type="ARBA" id="ARBA00023136"/>
    </source>
</evidence>
<gene>
    <name evidence="7" type="primary">107364626</name>
</gene>
<reference evidence="7" key="2">
    <citation type="submission" date="2015-06" db="UniProtKB">
        <authorList>
            <consortium name="EnsemblMetazoa"/>
        </authorList>
    </citation>
    <scope>IDENTIFICATION</scope>
</reference>
<dbReference type="GO" id="GO:0016020">
    <property type="term" value="C:membrane"/>
    <property type="evidence" value="ECO:0007669"/>
    <property type="project" value="UniProtKB-SubCell"/>
</dbReference>
<reference evidence="8" key="1">
    <citation type="submission" date="2011-08" db="EMBL/GenBank/DDBJ databases">
        <authorList>
            <person name="Rombauts S."/>
        </authorList>
    </citation>
    <scope>NUCLEOTIDE SEQUENCE</scope>
    <source>
        <strain evidence="8">London</strain>
    </source>
</reference>
<feature type="transmembrane region" description="Helical" evidence="5">
    <location>
        <begin position="184"/>
        <end position="204"/>
    </location>
</feature>
<dbReference type="EnsemblMetazoa" id="tetur12g00720.1">
    <property type="protein sequence ID" value="tetur12g00720.1"/>
    <property type="gene ID" value="tetur12g00720"/>
</dbReference>
<keyword evidence="2 5" id="KW-0812">Transmembrane</keyword>
<dbReference type="OMA" id="ASQIIVW"/>
<accession>T1KIB2</accession>
<keyword evidence="4 5" id="KW-0472">Membrane</keyword>
<keyword evidence="8" id="KW-1185">Reference proteome</keyword>
<dbReference type="Gene3D" id="1.10.3730.20">
    <property type="match status" value="1"/>
</dbReference>
<evidence type="ECO:0000256" key="1">
    <source>
        <dbReference type="ARBA" id="ARBA00004141"/>
    </source>
</evidence>
<feature type="transmembrane region" description="Helical" evidence="5">
    <location>
        <begin position="246"/>
        <end position="265"/>
    </location>
</feature>
<feature type="domain" description="EamA" evidence="6">
    <location>
        <begin position="185"/>
        <end position="316"/>
    </location>
</feature>
<evidence type="ECO:0000256" key="3">
    <source>
        <dbReference type="ARBA" id="ARBA00022989"/>
    </source>
</evidence>
<name>T1KIB2_TETUR</name>
<proteinExistence type="predicted"/>
<dbReference type="InterPro" id="IPR037185">
    <property type="entry name" value="EmrE-like"/>
</dbReference>
<evidence type="ECO:0000256" key="2">
    <source>
        <dbReference type="ARBA" id="ARBA00022692"/>
    </source>
</evidence>
<feature type="transmembrane region" description="Helical" evidence="5">
    <location>
        <begin position="301"/>
        <end position="323"/>
    </location>
</feature>
<feature type="domain" description="EamA" evidence="6">
    <location>
        <begin position="31"/>
        <end position="162"/>
    </location>
</feature>
<dbReference type="EMBL" id="CAEY01000112">
    <property type="status" value="NOT_ANNOTATED_CDS"/>
    <property type="molecule type" value="Genomic_DNA"/>
</dbReference>
<feature type="transmembrane region" description="Helical" evidence="5">
    <location>
        <begin position="216"/>
        <end position="234"/>
    </location>
</feature>
<organism evidence="7 8">
    <name type="scientific">Tetranychus urticae</name>
    <name type="common">Two-spotted spider mite</name>
    <dbReference type="NCBI Taxonomy" id="32264"/>
    <lineage>
        <taxon>Eukaryota</taxon>
        <taxon>Metazoa</taxon>
        <taxon>Ecdysozoa</taxon>
        <taxon>Arthropoda</taxon>
        <taxon>Chelicerata</taxon>
        <taxon>Arachnida</taxon>
        <taxon>Acari</taxon>
        <taxon>Acariformes</taxon>
        <taxon>Trombidiformes</taxon>
        <taxon>Prostigmata</taxon>
        <taxon>Eleutherengona</taxon>
        <taxon>Raphignathae</taxon>
        <taxon>Tetranychoidea</taxon>
        <taxon>Tetranychidae</taxon>
        <taxon>Tetranychus</taxon>
    </lineage>
</organism>
<evidence type="ECO:0000256" key="5">
    <source>
        <dbReference type="SAM" id="Phobius"/>
    </source>
</evidence>
<dbReference type="OrthoDB" id="8300370at2759"/>
<dbReference type="KEGG" id="tut:107364626"/>
<feature type="transmembrane region" description="Helical" evidence="5">
    <location>
        <begin position="62"/>
        <end position="80"/>
    </location>
</feature>
<feature type="transmembrane region" description="Helical" evidence="5">
    <location>
        <begin position="148"/>
        <end position="172"/>
    </location>
</feature>
<dbReference type="InterPro" id="IPR000620">
    <property type="entry name" value="EamA_dom"/>
</dbReference>
<dbReference type="PANTHER" id="PTHR22911:SF6">
    <property type="entry name" value="SOLUTE CARRIER FAMILY 35 MEMBER G1"/>
    <property type="match status" value="1"/>
</dbReference>
<feature type="transmembrane region" description="Helical" evidence="5">
    <location>
        <begin position="28"/>
        <end position="50"/>
    </location>
</feature>
<keyword evidence="3 5" id="KW-1133">Transmembrane helix</keyword>
<dbReference type="PANTHER" id="PTHR22911">
    <property type="entry name" value="ACYL-MALONYL CONDENSING ENZYME-RELATED"/>
    <property type="match status" value="1"/>
</dbReference>
<feature type="transmembrane region" description="Helical" evidence="5">
    <location>
        <begin position="92"/>
        <end position="110"/>
    </location>
</feature>
<evidence type="ECO:0000313" key="7">
    <source>
        <dbReference type="EnsemblMetazoa" id="tetur12g00720.1"/>
    </source>
</evidence>
<dbReference type="HOGENOM" id="CLU_032828_1_2_1"/>
<dbReference type="Proteomes" id="UP000015104">
    <property type="component" value="Unassembled WGS sequence"/>
</dbReference>
<protein>
    <recommendedName>
        <fullName evidence="6">EamA domain-containing protein</fullName>
    </recommendedName>
</protein>
<evidence type="ECO:0000259" key="6">
    <source>
        <dbReference type="Pfam" id="PF00892"/>
    </source>
</evidence>
<feature type="transmembrane region" description="Helical" evidence="5">
    <location>
        <begin position="122"/>
        <end position="139"/>
    </location>
</feature>
<comment type="subcellular location">
    <subcellularLocation>
        <location evidence="1">Membrane</location>
        <topology evidence="1">Multi-pass membrane protein</topology>
    </subcellularLocation>
</comment>
<sequence>MNPRTVETMSFEAMETEKATWMKKINSIPGIGLIMGMLSGIFLATGSLTVKLVHSLSGIEVAIARSLVTAVVTLLIVAFNRERWIPPVGEKWPLFIRAFTGCLALLLSYSSLKLIPLGDSQSIVFSSPVLVTIWGCLLLKEPCGFIQVFALIAVMVGIFLISQPSFLFPASIAVSSSSGLSDHTIGLIMALGSCLFASCTFVCMRRLPKTPASIVVFWYSSFCTVAGLIVSFVNGSFKLPDSTGDYLLLLVCGLTGLAGQGILTLALKVEHAGPVSLARSIEIVMAFIYQVSVLHEPLSMYSLLGAFILGLGVIAVGLHKWYLSDPQRFKRIFCCES</sequence>
<dbReference type="Pfam" id="PF00892">
    <property type="entry name" value="EamA"/>
    <property type="match status" value="2"/>
</dbReference>
<dbReference type="eggNOG" id="KOG4510">
    <property type="taxonomic scope" value="Eukaryota"/>
</dbReference>